<evidence type="ECO:0000259" key="5">
    <source>
        <dbReference type="PROSITE" id="PS50043"/>
    </source>
</evidence>
<evidence type="ECO:0000313" key="6">
    <source>
        <dbReference type="EMBL" id="KIG19302.1"/>
    </source>
</evidence>
<dbReference type="InterPro" id="IPR000792">
    <property type="entry name" value="Tscrpt_reg_LuxR_C"/>
</dbReference>
<evidence type="ECO:0000256" key="4">
    <source>
        <dbReference type="SAM" id="MobiDB-lite"/>
    </source>
</evidence>
<feature type="compositionally biased region" description="Basic and acidic residues" evidence="4">
    <location>
        <begin position="1"/>
        <end position="13"/>
    </location>
</feature>
<keyword evidence="1" id="KW-0805">Transcription regulation</keyword>
<gene>
    <name evidence="6" type="ORF">DB30_03858</name>
</gene>
<dbReference type="CDD" id="cd06170">
    <property type="entry name" value="LuxR_C_like"/>
    <property type="match status" value="1"/>
</dbReference>
<organism evidence="6 7">
    <name type="scientific">Enhygromyxa salina</name>
    <dbReference type="NCBI Taxonomy" id="215803"/>
    <lineage>
        <taxon>Bacteria</taxon>
        <taxon>Pseudomonadati</taxon>
        <taxon>Myxococcota</taxon>
        <taxon>Polyangia</taxon>
        <taxon>Nannocystales</taxon>
        <taxon>Nannocystaceae</taxon>
        <taxon>Enhygromyxa</taxon>
    </lineage>
</organism>
<feature type="domain" description="HTH luxR-type" evidence="5">
    <location>
        <begin position="183"/>
        <end position="248"/>
    </location>
</feature>
<keyword evidence="2" id="KW-0238">DNA-binding</keyword>
<dbReference type="Proteomes" id="UP000031599">
    <property type="component" value="Unassembled WGS sequence"/>
</dbReference>
<dbReference type="EMBL" id="JMCC02000003">
    <property type="protein sequence ID" value="KIG19302.1"/>
    <property type="molecule type" value="Genomic_DNA"/>
</dbReference>
<dbReference type="InterPro" id="IPR036388">
    <property type="entry name" value="WH-like_DNA-bd_sf"/>
</dbReference>
<dbReference type="PANTHER" id="PTHR44688:SF16">
    <property type="entry name" value="DNA-BINDING TRANSCRIPTIONAL ACTIVATOR DEVR_DOSR"/>
    <property type="match status" value="1"/>
</dbReference>
<dbReference type="PRINTS" id="PR00038">
    <property type="entry name" value="HTHLUXR"/>
</dbReference>
<evidence type="ECO:0000256" key="3">
    <source>
        <dbReference type="ARBA" id="ARBA00023163"/>
    </source>
</evidence>
<evidence type="ECO:0000256" key="1">
    <source>
        <dbReference type="ARBA" id="ARBA00023015"/>
    </source>
</evidence>
<evidence type="ECO:0000256" key="2">
    <source>
        <dbReference type="ARBA" id="ARBA00023125"/>
    </source>
</evidence>
<evidence type="ECO:0000313" key="7">
    <source>
        <dbReference type="Proteomes" id="UP000031599"/>
    </source>
</evidence>
<comment type="caution">
    <text evidence="6">The sequence shown here is derived from an EMBL/GenBank/DDBJ whole genome shotgun (WGS) entry which is preliminary data.</text>
</comment>
<dbReference type="Pfam" id="PF00196">
    <property type="entry name" value="GerE"/>
    <property type="match status" value="1"/>
</dbReference>
<dbReference type="Gene3D" id="1.10.10.10">
    <property type="entry name" value="Winged helix-like DNA-binding domain superfamily/Winged helix DNA-binding domain"/>
    <property type="match status" value="1"/>
</dbReference>
<dbReference type="SMART" id="SM00421">
    <property type="entry name" value="HTH_LUXR"/>
    <property type="match status" value="1"/>
</dbReference>
<dbReference type="GO" id="GO:0006355">
    <property type="term" value="P:regulation of DNA-templated transcription"/>
    <property type="evidence" value="ECO:0007669"/>
    <property type="project" value="InterPro"/>
</dbReference>
<sequence>MNDRATPSRDRRTSAPRPPSGLDRLGAAITSRVVGVALAELDAVVATSLADLGEVLGLRCAALFELRPDLGGLWRWQSWSVEANQAPGRERVHPSLDAIVHHVPEGISPRLGVRLRIGGATVGALVLDGGNDRPAQTPQLHDAHPCCAALAIALLRRDHARAQTQLRSGLTNDHTKPSEVATGQTELGPLTVRQLEVLRLLSRGQTMKEIAAALGVSPRTVAFHKYRIMAALKIRTNAELLMHALSCGLGER</sequence>
<proteinExistence type="predicted"/>
<dbReference type="GO" id="GO:0003677">
    <property type="term" value="F:DNA binding"/>
    <property type="evidence" value="ECO:0007669"/>
    <property type="project" value="UniProtKB-KW"/>
</dbReference>
<dbReference type="SUPFAM" id="SSF46894">
    <property type="entry name" value="C-terminal effector domain of the bipartite response regulators"/>
    <property type="match status" value="1"/>
</dbReference>
<name>A0A0C2DHZ6_9BACT</name>
<keyword evidence="3" id="KW-0804">Transcription</keyword>
<dbReference type="PROSITE" id="PS50043">
    <property type="entry name" value="HTH_LUXR_2"/>
    <property type="match status" value="1"/>
</dbReference>
<dbReference type="RefSeq" id="WP_052546215.1">
    <property type="nucleotide sequence ID" value="NZ_JMCC02000003.1"/>
</dbReference>
<accession>A0A0C2DHZ6</accession>
<dbReference type="InterPro" id="IPR016032">
    <property type="entry name" value="Sig_transdc_resp-reg_C-effctor"/>
</dbReference>
<protein>
    <submittedName>
        <fullName evidence="6">Response regulator</fullName>
    </submittedName>
</protein>
<dbReference type="PANTHER" id="PTHR44688">
    <property type="entry name" value="DNA-BINDING TRANSCRIPTIONAL ACTIVATOR DEVR_DOSR"/>
    <property type="match status" value="1"/>
</dbReference>
<dbReference type="AlphaFoldDB" id="A0A0C2DHZ6"/>
<feature type="region of interest" description="Disordered" evidence="4">
    <location>
        <begin position="1"/>
        <end position="23"/>
    </location>
</feature>
<reference evidence="6 7" key="1">
    <citation type="submission" date="2014-12" db="EMBL/GenBank/DDBJ databases">
        <title>Genome assembly of Enhygromyxa salina DSM 15201.</title>
        <authorList>
            <person name="Sharma G."/>
            <person name="Subramanian S."/>
        </authorList>
    </citation>
    <scope>NUCLEOTIDE SEQUENCE [LARGE SCALE GENOMIC DNA]</scope>
    <source>
        <strain evidence="6 7">DSM 15201</strain>
    </source>
</reference>